<evidence type="ECO:0000313" key="1">
    <source>
        <dbReference type="EMBL" id="KIK49709.1"/>
    </source>
</evidence>
<proteinExistence type="predicted"/>
<dbReference type="EMBL" id="KN835083">
    <property type="protein sequence ID" value="KIK49709.1"/>
    <property type="molecule type" value="Genomic_DNA"/>
</dbReference>
<organism evidence="1 2">
    <name type="scientific">Collybiopsis luxurians FD-317 M1</name>
    <dbReference type="NCBI Taxonomy" id="944289"/>
    <lineage>
        <taxon>Eukaryota</taxon>
        <taxon>Fungi</taxon>
        <taxon>Dikarya</taxon>
        <taxon>Basidiomycota</taxon>
        <taxon>Agaricomycotina</taxon>
        <taxon>Agaricomycetes</taxon>
        <taxon>Agaricomycetidae</taxon>
        <taxon>Agaricales</taxon>
        <taxon>Marasmiineae</taxon>
        <taxon>Omphalotaceae</taxon>
        <taxon>Collybiopsis</taxon>
        <taxon>Collybiopsis luxurians</taxon>
    </lineage>
</organism>
<protein>
    <submittedName>
        <fullName evidence="1">Uncharacterized protein</fullName>
    </submittedName>
</protein>
<reference evidence="1 2" key="1">
    <citation type="submission" date="2014-04" db="EMBL/GenBank/DDBJ databases">
        <title>Evolutionary Origins and Diversification of the Mycorrhizal Mutualists.</title>
        <authorList>
            <consortium name="DOE Joint Genome Institute"/>
            <consortium name="Mycorrhizal Genomics Consortium"/>
            <person name="Kohler A."/>
            <person name="Kuo A."/>
            <person name="Nagy L.G."/>
            <person name="Floudas D."/>
            <person name="Copeland A."/>
            <person name="Barry K.W."/>
            <person name="Cichocki N."/>
            <person name="Veneault-Fourrey C."/>
            <person name="LaButti K."/>
            <person name="Lindquist E.A."/>
            <person name="Lipzen A."/>
            <person name="Lundell T."/>
            <person name="Morin E."/>
            <person name="Murat C."/>
            <person name="Riley R."/>
            <person name="Ohm R."/>
            <person name="Sun H."/>
            <person name="Tunlid A."/>
            <person name="Henrissat B."/>
            <person name="Grigoriev I.V."/>
            <person name="Hibbett D.S."/>
            <person name="Martin F."/>
        </authorList>
    </citation>
    <scope>NUCLEOTIDE SEQUENCE [LARGE SCALE GENOMIC DNA]</scope>
    <source>
        <strain evidence="1 2">FD-317 M1</strain>
    </source>
</reference>
<accession>A0A0D0BJK8</accession>
<name>A0A0D0BJK8_9AGAR</name>
<dbReference type="Proteomes" id="UP000053593">
    <property type="component" value="Unassembled WGS sequence"/>
</dbReference>
<gene>
    <name evidence="1" type="ORF">GYMLUDRAFT_1005310</name>
</gene>
<dbReference type="AlphaFoldDB" id="A0A0D0BJK8"/>
<keyword evidence="2" id="KW-1185">Reference proteome</keyword>
<sequence>MLHKLFQHYQKHLEWIETGKPANAKSMLEDIQGIVRHAITHKYGLQNLGDYGCARTWLNRMVMDEIFQPTLKQHFFLQNTSHWKCSAGHTFVCESNQFHPALTFTEFDCYQVLKLYNESSNTISLNTYMSHFIPRDSGNGGCGEGGLVPVHLSLPVKCPYSGCKGETTEVTNVMTSWPRFLHVPPPPLANFPGVTFSMSHQLQFPSKFGSSHPSTPQITYELVGRVIHCQNHFTAELILPVNGEKSTYKYNDMKRQGQGKPVYLEKIGDDTVIDEWLNLPQSVSFWLYQRTSSIAAVESKAVNVQEEYIAGQEIWSKFTFPMFDLSEDSMNHSIKAQGGIVSSENGQKAESGHSVASSAKIVNNEPAASKFLLNVDLEECNECGICENCQGFINKIVGQFIMVQTRPEKDSSFYGAQISGWLSESACFNLTWYSGNIYEDSENPVSSSLSMSLGQVQKVYEDNYLGLPKQKCGS</sequence>
<dbReference type="OrthoDB" id="3046222at2759"/>
<dbReference type="HOGENOM" id="CLU_576256_0_0_1"/>
<evidence type="ECO:0000313" key="2">
    <source>
        <dbReference type="Proteomes" id="UP000053593"/>
    </source>
</evidence>